<feature type="binding site" description="axial binding residue" evidence="5">
    <location>
        <position position="454"/>
    </location>
    <ligand>
        <name>heme</name>
        <dbReference type="ChEBI" id="CHEBI:30413"/>
    </ligand>
    <ligandPart>
        <name>Fe</name>
        <dbReference type="ChEBI" id="CHEBI:18248"/>
    </ligandPart>
</feature>
<evidence type="ECO:0000256" key="5">
    <source>
        <dbReference type="PIRSR" id="PIRSR602403-1"/>
    </source>
</evidence>
<keyword evidence="8" id="KW-1185">Reference proteome</keyword>
<keyword evidence="6 7" id="KW-0503">Monooxygenase</keyword>
<comment type="cofactor">
    <cofactor evidence="1 5">
        <name>heme</name>
        <dbReference type="ChEBI" id="CHEBI:30413"/>
    </cofactor>
</comment>
<keyword evidence="3 5" id="KW-0479">Metal-binding</keyword>
<protein>
    <submittedName>
        <fullName evidence="7">Cytochrome P450 monooxygenase</fullName>
    </submittedName>
</protein>
<evidence type="ECO:0000256" key="4">
    <source>
        <dbReference type="ARBA" id="ARBA00023004"/>
    </source>
</evidence>
<dbReference type="PRINTS" id="PR00385">
    <property type="entry name" value="P450"/>
</dbReference>
<keyword evidence="4 5" id="KW-0408">Iron</keyword>
<evidence type="ECO:0000313" key="7">
    <source>
        <dbReference type="EMBL" id="KAF2272756.1"/>
    </source>
</evidence>
<dbReference type="CDD" id="cd11059">
    <property type="entry name" value="CYP_fungal"/>
    <property type="match status" value="1"/>
</dbReference>
<evidence type="ECO:0000313" key="8">
    <source>
        <dbReference type="Proteomes" id="UP000800097"/>
    </source>
</evidence>
<evidence type="ECO:0000256" key="6">
    <source>
        <dbReference type="RuleBase" id="RU000461"/>
    </source>
</evidence>
<dbReference type="GeneID" id="54550341"/>
<organism evidence="7 8">
    <name type="scientific">Westerdykella ornata</name>
    <dbReference type="NCBI Taxonomy" id="318751"/>
    <lineage>
        <taxon>Eukaryota</taxon>
        <taxon>Fungi</taxon>
        <taxon>Dikarya</taxon>
        <taxon>Ascomycota</taxon>
        <taxon>Pezizomycotina</taxon>
        <taxon>Dothideomycetes</taxon>
        <taxon>Pleosporomycetidae</taxon>
        <taxon>Pleosporales</taxon>
        <taxon>Sporormiaceae</taxon>
        <taxon>Westerdykella</taxon>
    </lineage>
</organism>
<evidence type="ECO:0000256" key="2">
    <source>
        <dbReference type="ARBA" id="ARBA00010617"/>
    </source>
</evidence>
<proteinExistence type="inferred from homology"/>
<evidence type="ECO:0000256" key="3">
    <source>
        <dbReference type="ARBA" id="ARBA00022723"/>
    </source>
</evidence>
<dbReference type="PRINTS" id="PR00465">
    <property type="entry name" value="EP450IV"/>
</dbReference>
<dbReference type="GO" id="GO:0004497">
    <property type="term" value="F:monooxygenase activity"/>
    <property type="evidence" value="ECO:0007669"/>
    <property type="project" value="UniProtKB-KW"/>
</dbReference>
<dbReference type="EMBL" id="ML986517">
    <property type="protein sequence ID" value="KAF2272756.1"/>
    <property type="molecule type" value="Genomic_DNA"/>
</dbReference>
<dbReference type="InterPro" id="IPR036396">
    <property type="entry name" value="Cyt_P450_sf"/>
</dbReference>
<sequence>MTFLSVLAVSIILALLGYRYIIYPAFLSPLSKIPNAHFTASFCPLWMRWNRRGGREGIHSIYKAHQQKGSIVRLGPNEVSVASIDGLRKVYVGGFEKPRWYAEQFMHYQTPNLVSMVSPKEHAERRRALSHVYSKSYLLNSKDMQVIATAIIFERLLPILEARAQGGAPVDLYQVNRAVGVDFMSAYVFGLRNSTNTICDATLGQELFSKIDALLRNLSSGQKVRQEVEALGLRHCQAASLLLQQPSSPQKDLSHLSTEPVVFASLQNHLPKSQKANLAINPGVASETLDHFLAGSEGTKTTLTFLQWELSKRLPLQARLHKELFTLNPPIKADFRMQGNACGHRESPLLPSFQALDALPLLDAVVQESLRVYPASQAPQPRVTPPGGCTIDQRFHVPGGVRISTAVFCMHRNEDVFPDSASWKPERWMEEQDPARLEEMRRWFWAFGSGPRTCIGRHFVVLVMKIMVAAIYTNYTTSIVDDERMEQADTFLGHPVGEKLMLKLSPVQKSL</sequence>
<dbReference type="Gene3D" id="1.10.630.10">
    <property type="entry name" value="Cytochrome P450"/>
    <property type="match status" value="1"/>
</dbReference>
<name>A0A6A6JAV5_WESOR</name>
<dbReference type="PANTHER" id="PTHR24305:SF166">
    <property type="entry name" value="CYTOCHROME P450 12A4, MITOCHONDRIAL-RELATED"/>
    <property type="match status" value="1"/>
</dbReference>
<dbReference type="PANTHER" id="PTHR24305">
    <property type="entry name" value="CYTOCHROME P450"/>
    <property type="match status" value="1"/>
</dbReference>
<dbReference type="GO" id="GO:0016705">
    <property type="term" value="F:oxidoreductase activity, acting on paired donors, with incorporation or reduction of molecular oxygen"/>
    <property type="evidence" value="ECO:0007669"/>
    <property type="project" value="InterPro"/>
</dbReference>
<dbReference type="SUPFAM" id="SSF48264">
    <property type="entry name" value="Cytochrome P450"/>
    <property type="match status" value="1"/>
</dbReference>
<reference evidence="7" key="1">
    <citation type="journal article" date="2020" name="Stud. Mycol.">
        <title>101 Dothideomycetes genomes: a test case for predicting lifestyles and emergence of pathogens.</title>
        <authorList>
            <person name="Haridas S."/>
            <person name="Albert R."/>
            <person name="Binder M."/>
            <person name="Bloem J."/>
            <person name="Labutti K."/>
            <person name="Salamov A."/>
            <person name="Andreopoulos B."/>
            <person name="Baker S."/>
            <person name="Barry K."/>
            <person name="Bills G."/>
            <person name="Bluhm B."/>
            <person name="Cannon C."/>
            <person name="Castanera R."/>
            <person name="Culley D."/>
            <person name="Daum C."/>
            <person name="Ezra D."/>
            <person name="Gonzalez J."/>
            <person name="Henrissat B."/>
            <person name="Kuo A."/>
            <person name="Liang C."/>
            <person name="Lipzen A."/>
            <person name="Lutzoni F."/>
            <person name="Magnuson J."/>
            <person name="Mondo S."/>
            <person name="Nolan M."/>
            <person name="Ohm R."/>
            <person name="Pangilinan J."/>
            <person name="Park H.-J."/>
            <person name="Ramirez L."/>
            <person name="Alfaro M."/>
            <person name="Sun H."/>
            <person name="Tritt A."/>
            <person name="Yoshinaga Y."/>
            <person name="Zwiers L.-H."/>
            <person name="Turgeon B."/>
            <person name="Goodwin S."/>
            <person name="Spatafora J."/>
            <person name="Crous P."/>
            <person name="Grigoriev I."/>
        </authorList>
    </citation>
    <scope>NUCLEOTIDE SEQUENCE</scope>
    <source>
        <strain evidence="7">CBS 379.55</strain>
    </source>
</reference>
<accession>A0A6A6JAV5</accession>
<dbReference type="InterPro" id="IPR002403">
    <property type="entry name" value="Cyt_P450_E_grp-IV"/>
</dbReference>
<dbReference type="InterPro" id="IPR050121">
    <property type="entry name" value="Cytochrome_P450_monoxygenase"/>
</dbReference>
<dbReference type="InterPro" id="IPR001128">
    <property type="entry name" value="Cyt_P450"/>
</dbReference>
<dbReference type="GO" id="GO:0005506">
    <property type="term" value="F:iron ion binding"/>
    <property type="evidence" value="ECO:0007669"/>
    <property type="project" value="InterPro"/>
</dbReference>
<dbReference type="GO" id="GO:0020037">
    <property type="term" value="F:heme binding"/>
    <property type="evidence" value="ECO:0007669"/>
    <property type="project" value="InterPro"/>
</dbReference>
<keyword evidence="5 6" id="KW-0349">Heme</keyword>
<dbReference type="RefSeq" id="XP_033650295.1">
    <property type="nucleotide sequence ID" value="XM_033797166.1"/>
</dbReference>
<comment type="similarity">
    <text evidence="2 6">Belongs to the cytochrome P450 family.</text>
</comment>
<dbReference type="Proteomes" id="UP000800097">
    <property type="component" value="Unassembled WGS sequence"/>
</dbReference>
<dbReference type="InterPro" id="IPR017972">
    <property type="entry name" value="Cyt_P450_CS"/>
</dbReference>
<gene>
    <name evidence="7" type="ORF">EI97DRAFT_425745</name>
</gene>
<dbReference type="PROSITE" id="PS00086">
    <property type="entry name" value="CYTOCHROME_P450"/>
    <property type="match status" value="1"/>
</dbReference>
<evidence type="ECO:0000256" key="1">
    <source>
        <dbReference type="ARBA" id="ARBA00001971"/>
    </source>
</evidence>
<dbReference type="Pfam" id="PF00067">
    <property type="entry name" value="p450"/>
    <property type="match status" value="1"/>
</dbReference>
<dbReference type="OrthoDB" id="1470350at2759"/>
<dbReference type="AlphaFoldDB" id="A0A6A6JAV5"/>
<keyword evidence="6" id="KW-0560">Oxidoreductase</keyword>